<evidence type="ECO:0000313" key="2">
    <source>
        <dbReference type="Proteomes" id="UP000814140"/>
    </source>
</evidence>
<protein>
    <submittedName>
        <fullName evidence="1">Uncharacterized protein</fullName>
    </submittedName>
</protein>
<gene>
    <name evidence="1" type="ORF">BV25DRAFT_1921754</name>
</gene>
<reference evidence="1" key="2">
    <citation type="journal article" date="2022" name="New Phytol.">
        <title>Evolutionary transition to the ectomycorrhizal habit in the genomes of a hyperdiverse lineage of mushroom-forming fungi.</title>
        <authorList>
            <person name="Looney B."/>
            <person name="Miyauchi S."/>
            <person name="Morin E."/>
            <person name="Drula E."/>
            <person name="Courty P.E."/>
            <person name="Kohler A."/>
            <person name="Kuo A."/>
            <person name="LaButti K."/>
            <person name="Pangilinan J."/>
            <person name="Lipzen A."/>
            <person name="Riley R."/>
            <person name="Andreopoulos W."/>
            <person name="He G."/>
            <person name="Johnson J."/>
            <person name="Nolan M."/>
            <person name="Tritt A."/>
            <person name="Barry K.W."/>
            <person name="Grigoriev I.V."/>
            <person name="Nagy L.G."/>
            <person name="Hibbett D."/>
            <person name="Henrissat B."/>
            <person name="Matheny P.B."/>
            <person name="Labbe J."/>
            <person name="Martin F.M."/>
        </authorList>
    </citation>
    <scope>NUCLEOTIDE SEQUENCE</scope>
    <source>
        <strain evidence="1">HHB10654</strain>
    </source>
</reference>
<name>A0ACB8SHV1_9AGAM</name>
<proteinExistence type="predicted"/>
<accession>A0ACB8SHV1</accession>
<dbReference type="EMBL" id="MU277289">
    <property type="protein sequence ID" value="KAI0055515.1"/>
    <property type="molecule type" value="Genomic_DNA"/>
</dbReference>
<comment type="caution">
    <text evidence="1">The sequence shown here is derived from an EMBL/GenBank/DDBJ whole genome shotgun (WGS) entry which is preliminary data.</text>
</comment>
<dbReference type="Proteomes" id="UP000814140">
    <property type="component" value="Unassembled WGS sequence"/>
</dbReference>
<evidence type="ECO:0000313" key="1">
    <source>
        <dbReference type="EMBL" id="KAI0055515.1"/>
    </source>
</evidence>
<keyword evidence="2" id="KW-1185">Reference proteome</keyword>
<sequence length="305" mass="34041">MSILLDFSIPFDEELLRRLDSEALWALWIVPEDQRFFADYTAEASLIQRNWFVIRLASQFSAISLQLSSGDIDFKMTFKLGPAVSDHDSTIEFSLINNDTVGQGMCLWMSVDRPIRFRQLPPPLANPPPPPVEHTPPPPLEHTPPPPLVIPPPSPSAHLLGELPHAQEQKTVFVALEVAILTGYTIWLAEILAIMLGPYCISSLTATDIMRTVALYTFLKLFFPPAELPHARQWTIVRMASVVAILTVFTLLLGVVTAVMLVPSHVTLSWPTAGVIAMTVDLYTIIMLLFPHWPAHYTCSVAIWN</sequence>
<organism evidence="1 2">
    <name type="scientific">Artomyces pyxidatus</name>
    <dbReference type="NCBI Taxonomy" id="48021"/>
    <lineage>
        <taxon>Eukaryota</taxon>
        <taxon>Fungi</taxon>
        <taxon>Dikarya</taxon>
        <taxon>Basidiomycota</taxon>
        <taxon>Agaricomycotina</taxon>
        <taxon>Agaricomycetes</taxon>
        <taxon>Russulales</taxon>
        <taxon>Auriscalpiaceae</taxon>
        <taxon>Artomyces</taxon>
    </lineage>
</organism>
<reference evidence="1" key="1">
    <citation type="submission" date="2021-03" db="EMBL/GenBank/DDBJ databases">
        <authorList>
            <consortium name="DOE Joint Genome Institute"/>
            <person name="Ahrendt S."/>
            <person name="Looney B.P."/>
            <person name="Miyauchi S."/>
            <person name="Morin E."/>
            <person name="Drula E."/>
            <person name="Courty P.E."/>
            <person name="Chicoki N."/>
            <person name="Fauchery L."/>
            <person name="Kohler A."/>
            <person name="Kuo A."/>
            <person name="Labutti K."/>
            <person name="Pangilinan J."/>
            <person name="Lipzen A."/>
            <person name="Riley R."/>
            <person name="Andreopoulos W."/>
            <person name="He G."/>
            <person name="Johnson J."/>
            <person name="Barry K.W."/>
            <person name="Grigoriev I.V."/>
            <person name="Nagy L."/>
            <person name="Hibbett D."/>
            <person name="Henrissat B."/>
            <person name="Matheny P.B."/>
            <person name="Labbe J."/>
            <person name="Martin F."/>
        </authorList>
    </citation>
    <scope>NUCLEOTIDE SEQUENCE</scope>
    <source>
        <strain evidence="1">HHB10654</strain>
    </source>
</reference>